<proteinExistence type="predicted"/>
<feature type="compositionally biased region" description="Basic and acidic residues" evidence="1">
    <location>
        <begin position="495"/>
        <end position="515"/>
    </location>
</feature>
<name>A0AA89C6S0_PINIB</name>
<feature type="compositionally biased region" description="Basic and acidic residues" evidence="1">
    <location>
        <begin position="121"/>
        <end position="137"/>
    </location>
</feature>
<evidence type="ECO:0000313" key="3">
    <source>
        <dbReference type="Proteomes" id="UP001186944"/>
    </source>
</evidence>
<feature type="region of interest" description="Disordered" evidence="1">
    <location>
        <begin position="114"/>
        <end position="148"/>
    </location>
</feature>
<feature type="compositionally biased region" description="Basic and acidic residues" evidence="1">
    <location>
        <begin position="640"/>
        <end position="662"/>
    </location>
</feature>
<gene>
    <name evidence="2" type="ORF">FSP39_016975</name>
</gene>
<feature type="region of interest" description="Disordered" evidence="1">
    <location>
        <begin position="1"/>
        <end position="56"/>
    </location>
</feature>
<comment type="caution">
    <text evidence="2">The sequence shown here is derived from an EMBL/GenBank/DDBJ whole genome shotgun (WGS) entry which is preliminary data.</text>
</comment>
<feature type="compositionally biased region" description="Basic and acidic residues" evidence="1">
    <location>
        <begin position="432"/>
        <end position="454"/>
    </location>
</feature>
<dbReference type="Proteomes" id="UP001186944">
    <property type="component" value="Unassembled WGS sequence"/>
</dbReference>
<dbReference type="AlphaFoldDB" id="A0AA89C6S0"/>
<feature type="compositionally biased region" description="Polar residues" evidence="1">
    <location>
        <begin position="468"/>
        <end position="479"/>
    </location>
</feature>
<accession>A0AA89C6S0</accession>
<evidence type="ECO:0000313" key="2">
    <source>
        <dbReference type="EMBL" id="KAK3103169.1"/>
    </source>
</evidence>
<protein>
    <submittedName>
        <fullName evidence="2">Uncharacterized protein</fullName>
    </submittedName>
</protein>
<keyword evidence="3" id="KW-1185">Reference proteome</keyword>
<sequence>MTNLKNSVSEDPKINDALRKASAMSTKIKKKNTEGSKQKAEKVTPKGVGSKKVSKVEKIKDDGKKYLVVDTPISEGEKDTQRNDCESVDMTHSNAETGSQNLRFKSMVLEIEQSLTNTDSSRPRSSESYKSDGDYEANRSVSPTSSAGSLKSFHSLDNFDEDGINFDDGSNNLFCLICGIRFKTVVSLRHHVRNACKSGRRSLSQLKDYEYLTFYRCSSCGRSSTSDVFLDEHVKRCTEKVNLSAKVVQCFKCEMCGLVSQDKAFIVTHVTKDCSRVKVAETQRNERFRMLEHVSSAVLSQGALKEQSSSDSKFEISHRTFSDESVLKCKLKSDKVIVAKKDFVKQSDENKKLSGDSKKCENEAFGFEDLEDVEDGKSAAVVKKDGDNVTRNLRNRQVTSSSQQMNDRVVQQEVSTRVLRNSPRGKVSPLTEDSKVPNKFTSRSDKPNSKETKTKHPTLSIKEDRESCIQTRSNKASNLQKDRTDSKSSVVQQKGTDDENDRSNKAVVDQKEVNCKTRSHSGISERVDTSKAPSGRKNTQSIDKMHTRSRSSSSDIGKTEQQSRSRNTSVGSSVETVESLTTPSSSTSERFELRSSKRLRHDSGSTEKSWKSEDSDASATKTKRSRLDKHILQKSSTSAEKVETESVRSLSTEKSESDLITE</sequence>
<feature type="compositionally biased region" description="Basic and acidic residues" evidence="1">
    <location>
        <begin position="8"/>
        <end position="19"/>
    </location>
</feature>
<feature type="compositionally biased region" description="Basic and acidic residues" evidence="1">
    <location>
        <begin position="31"/>
        <end position="44"/>
    </location>
</feature>
<organism evidence="2 3">
    <name type="scientific">Pinctada imbricata</name>
    <name type="common">Atlantic pearl-oyster</name>
    <name type="synonym">Pinctada martensii</name>
    <dbReference type="NCBI Taxonomy" id="66713"/>
    <lineage>
        <taxon>Eukaryota</taxon>
        <taxon>Metazoa</taxon>
        <taxon>Spiralia</taxon>
        <taxon>Lophotrochozoa</taxon>
        <taxon>Mollusca</taxon>
        <taxon>Bivalvia</taxon>
        <taxon>Autobranchia</taxon>
        <taxon>Pteriomorphia</taxon>
        <taxon>Pterioida</taxon>
        <taxon>Pterioidea</taxon>
        <taxon>Pteriidae</taxon>
        <taxon>Pinctada</taxon>
    </lineage>
</organism>
<evidence type="ECO:0000256" key="1">
    <source>
        <dbReference type="SAM" id="MobiDB-lite"/>
    </source>
</evidence>
<dbReference type="EMBL" id="VSWD01000005">
    <property type="protein sequence ID" value="KAK3103169.1"/>
    <property type="molecule type" value="Genomic_DNA"/>
</dbReference>
<feature type="compositionally biased region" description="Low complexity" evidence="1">
    <location>
        <begin position="568"/>
        <end position="588"/>
    </location>
</feature>
<feature type="compositionally biased region" description="Basic and acidic residues" evidence="1">
    <location>
        <begin position="589"/>
        <end position="614"/>
    </location>
</feature>
<feature type="compositionally biased region" description="Polar residues" evidence="1">
    <location>
        <begin position="395"/>
        <end position="406"/>
    </location>
</feature>
<feature type="region of interest" description="Disordered" evidence="1">
    <location>
        <begin position="395"/>
        <end position="662"/>
    </location>
</feature>
<dbReference type="Gene3D" id="3.30.160.60">
    <property type="entry name" value="Classic Zinc Finger"/>
    <property type="match status" value="1"/>
</dbReference>
<feature type="compositionally biased region" description="Polar residues" evidence="1">
    <location>
        <begin position="139"/>
        <end position="148"/>
    </location>
</feature>
<reference evidence="2" key="1">
    <citation type="submission" date="2019-08" db="EMBL/GenBank/DDBJ databases">
        <title>The improved chromosome-level genome for the pearl oyster Pinctada fucata martensii using PacBio sequencing and Hi-C.</title>
        <authorList>
            <person name="Zheng Z."/>
        </authorList>
    </citation>
    <scope>NUCLEOTIDE SEQUENCE</scope>
    <source>
        <strain evidence="2">ZZ-2019</strain>
        <tissue evidence="2">Adductor muscle</tissue>
    </source>
</reference>